<evidence type="ECO:0000313" key="2">
    <source>
        <dbReference type="EMBL" id="GGP28792.1"/>
    </source>
</evidence>
<dbReference type="SUPFAM" id="SSF51556">
    <property type="entry name" value="Metallo-dependent hydrolases"/>
    <property type="match status" value="1"/>
</dbReference>
<keyword evidence="3" id="KW-1185">Reference proteome</keyword>
<dbReference type="PANTHER" id="PTHR10443:SF12">
    <property type="entry name" value="DIPEPTIDASE"/>
    <property type="match status" value="1"/>
</dbReference>
<dbReference type="GO" id="GO:0006508">
    <property type="term" value="P:proteolysis"/>
    <property type="evidence" value="ECO:0007669"/>
    <property type="project" value="InterPro"/>
</dbReference>
<sequence length="333" mass="36011">MSDLPLSDLPLSELHSSGPHFDAHLDLAWNAQQGRDLTLPLAQLRASDPLAGQTATVSFPELHSAGLRHCFGTLFALPAPQRGGYTDHAGARAQALAQLAQYRAWEMSGWLSLGGSESPLRVTLLMEGADPIRDPDDLPFWAEQGVRIIGPAWGRTRYAGGTDAPGPLTPEGRELVQAMKDLGLTLDASHLDTAAFWDAAETGVKMIASHSNPRALVDTNRQLSDDMARHIVSTGGVLGLVAHSKFIRAGWTEGQDRASLGELVRCAEHYAALVGWDHLGIGSDLDGGFGTEKMPQGIERYRDLSRFLDLLPPEARAGVAGDNWERWMGESFH</sequence>
<protein>
    <submittedName>
        <fullName evidence="1">Peptidase</fullName>
    </submittedName>
</protein>
<dbReference type="EMBL" id="BMMA01000004">
    <property type="protein sequence ID" value="GGI75985.1"/>
    <property type="molecule type" value="Genomic_DNA"/>
</dbReference>
<reference evidence="1" key="2">
    <citation type="journal article" date="2014" name="Int. J. Syst. Evol. Microbiol.">
        <title>Complete genome sequence of Corynebacterium casei LMG S-19264T (=DSM 44701T), isolated from a smear-ripened cheese.</title>
        <authorList>
            <consortium name="US DOE Joint Genome Institute (JGI-PGF)"/>
            <person name="Walter F."/>
            <person name="Albersmeier A."/>
            <person name="Kalinowski J."/>
            <person name="Ruckert C."/>
        </authorList>
    </citation>
    <scope>NUCLEOTIDE SEQUENCE</scope>
    <source>
        <strain evidence="1">CGMCC 1.8885</strain>
    </source>
</reference>
<dbReference type="Proteomes" id="UP000630135">
    <property type="component" value="Unassembled WGS sequence"/>
</dbReference>
<dbReference type="Gene3D" id="3.20.20.140">
    <property type="entry name" value="Metal-dependent hydrolases"/>
    <property type="match status" value="1"/>
</dbReference>
<dbReference type="PANTHER" id="PTHR10443">
    <property type="entry name" value="MICROSOMAL DIPEPTIDASE"/>
    <property type="match status" value="1"/>
</dbReference>
<comment type="caution">
    <text evidence="1">The sequence shown here is derived from an EMBL/GenBank/DDBJ whole genome shotgun (WGS) entry which is preliminary data.</text>
</comment>
<dbReference type="Pfam" id="PF01244">
    <property type="entry name" value="Peptidase_M19"/>
    <property type="match status" value="1"/>
</dbReference>
<reference evidence="3" key="3">
    <citation type="journal article" date="2019" name="Int. J. Syst. Evol. Microbiol.">
        <title>The Global Catalogue of Microorganisms (GCM) 10K type strain sequencing project: providing services to taxonomists for standard genome sequencing and annotation.</title>
        <authorList>
            <consortium name="The Broad Institute Genomics Platform"/>
            <consortium name="The Broad Institute Genome Sequencing Center for Infectious Disease"/>
            <person name="Wu L."/>
            <person name="Ma J."/>
        </authorList>
    </citation>
    <scope>NUCLEOTIDE SEQUENCE [LARGE SCALE GENOMIC DNA]</scope>
    <source>
        <strain evidence="3">CGMCC 1.8884</strain>
    </source>
</reference>
<dbReference type="EMBL" id="BMLZ01000003">
    <property type="protein sequence ID" value="GGP28792.1"/>
    <property type="molecule type" value="Genomic_DNA"/>
</dbReference>
<gene>
    <name evidence="2" type="ORF">GCM10008021_04430</name>
    <name evidence="1" type="ORF">GCM10010914_07760</name>
</gene>
<reference evidence="1" key="4">
    <citation type="submission" date="2023-08" db="EMBL/GenBank/DDBJ databases">
        <authorList>
            <person name="Sun Q."/>
            <person name="Zhou Y."/>
        </authorList>
    </citation>
    <scope>NUCLEOTIDE SEQUENCE</scope>
    <source>
        <strain evidence="2">CGMCC 1.8884</strain>
        <strain evidence="1">CGMCC 1.8885</strain>
    </source>
</reference>
<dbReference type="Proteomes" id="UP000652720">
    <property type="component" value="Unassembled WGS sequence"/>
</dbReference>
<name>A0AAV4K6M6_9DEIO</name>
<dbReference type="AlphaFoldDB" id="A0AAV4K6M6"/>
<evidence type="ECO:0000313" key="4">
    <source>
        <dbReference type="Proteomes" id="UP000652720"/>
    </source>
</evidence>
<organism evidence="1 4">
    <name type="scientific">Deinococcus wulumuqiensis</name>
    <dbReference type="NCBI Taxonomy" id="980427"/>
    <lineage>
        <taxon>Bacteria</taxon>
        <taxon>Thermotogati</taxon>
        <taxon>Deinococcota</taxon>
        <taxon>Deinococci</taxon>
        <taxon>Deinococcales</taxon>
        <taxon>Deinococcaceae</taxon>
        <taxon>Deinococcus</taxon>
    </lineage>
</organism>
<evidence type="ECO:0000313" key="3">
    <source>
        <dbReference type="Proteomes" id="UP000630135"/>
    </source>
</evidence>
<proteinExistence type="predicted"/>
<evidence type="ECO:0000313" key="1">
    <source>
        <dbReference type="EMBL" id="GGI75985.1"/>
    </source>
</evidence>
<dbReference type="PROSITE" id="PS51365">
    <property type="entry name" value="RENAL_DIPEPTIDASE_2"/>
    <property type="match status" value="1"/>
</dbReference>
<dbReference type="InterPro" id="IPR008257">
    <property type="entry name" value="Pept_M19"/>
</dbReference>
<reference evidence="2" key="1">
    <citation type="journal article" date="2014" name="Int. J. Syst. Evol. Microbiol.">
        <title>Complete genome of a new Firmicutes species belonging to the dominant human colonic microbiota ('Ruminococcus bicirculans') reveals two chromosomes and a selective capacity to utilize plant glucans.</title>
        <authorList>
            <consortium name="NISC Comparative Sequencing Program"/>
            <person name="Wegmann U."/>
            <person name="Louis P."/>
            <person name="Goesmann A."/>
            <person name="Henrissat B."/>
            <person name="Duncan S.H."/>
            <person name="Flint H.J."/>
        </authorList>
    </citation>
    <scope>NUCLEOTIDE SEQUENCE</scope>
    <source>
        <strain evidence="2">CGMCC 1.8884</strain>
    </source>
</reference>
<dbReference type="GO" id="GO:0070573">
    <property type="term" value="F:metallodipeptidase activity"/>
    <property type="evidence" value="ECO:0007669"/>
    <property type="project" value="InterPro"/>
</dbReference>
<accession>A0AAV4K6M6</accession>
<dbReference type="InterPro" id="IPR032466">
    <property type="entry name" value="Metal_Hydrolase"/>
</dbReference>